<feature type="compositionally biased region" description="Pro residues" evidence="1">
    <location>
        <begin position="70"/>
        <end position="86"/>
    </location>
</feature>
<dbReference type="Proteomes" id="UP001159428">
    <property type="component" value="Unassembled WGS sequence"/>
</dbReference>
<reference evidence="2 3" key="1">
    <citation type="submission" date="2022-05" db="EMBL/GenBank/DDBJ databases">
        <authorList>
            <consortium name="Genoscope - CEA"/>
            <person name="William W."/>
        </authorList>
    </citation>
    <scope>NUCLEOTIDE SEQUENCE [LARGE SCALE GENOMIC DNA]</scope>
</reference>
<keyword evidence="3" id="KW-1185">Reference proteome</keyword>
<feature type="region of interest" description="Disordered" evidence="1">
    <location>
        <begin position="140"/>
        <end position="161"/>
    </location>
</feature>
<dbReference type="AlphaFoldDB" id="A0AAU9XIQ4"/>
<feature type="region of interest" description="Disordered" evidence="1">
    <location>
        <begin position="1"/>
        <end position="36"/>
    </location>
</feature>
<dbReference type="EMBL" id="CALNXJ010000045">
    <property type="protein sequence ID" value="CAH3148817.1"/>
    <property type="molecule type" value="Genomic_DNA"/>
</dbReference>
<gene>
    <name evidence="2" type="ORF">PMEA_00024133</name>
</gene>
<accession>A0AAU9XIQ4</accession>
<evidence type="ECO:0000313" key="2">
    <source>
        <dbReference type="EMBL" id="CAH3148817.1"/>
    </source>
</evidence>
<organism evidence="2 3">
    <name type="scientific">Pocillopora meandrina</name>
    <dbReference type="NCBI Taxonomy" id="46732"/>
    <lineage>
        <taxon>Eukaryota</taxon>
        <taxon>Metazoa</taxon>
        <taxon>Cnidaria</taxon>
        <taxon>Anthozoa</taxon>
        <taxon>Hexacorallia</taxon>
        <taxon>Scleractinia</taxon>
        <taxon>Astrocoeniina</taxon>
        <taxon>Pocilloporidae</taxon>
        <taxon>Pocillopora</taxon>
    </lineage>
</organism>
<feature type="region of interest" description="Disordered" evidence="1">
    <location>
        <begin position="52"/>
        <end position="103"/>
    </location>
</feature>
<name>A0AAU9XIQ4_9CNID</name>
<protein>
    <submittedName>
        <fullName evidence="2">Uncharacterized protein</fullName>
    </submittedName>
</protein>
<sequence length="161" mass="17679">MEVRLPDDAPSDSEYALEPRIDAPSAHNLKPSQLWPQPGVVSSVARAIRIPNLSSVPPHSQAPRTLLPSHPFPSSPPPTAQRPLPPSSTRYSASVQVDPDNTLPQTVRADFQSLLTEYDTVFDPQFPRIQWSRCWRIQGQSQHGSCRTSSAEGSPPPIRTG</sequence>
<comment type="caution">
    <text evidence="2">The sequence shown here is derived from an EMBL/GenBank/DDBJ whole genome shotgun (WGS) entry which is preliminary data.</text>
</comment>
<feature type="compositionally biased region" description="Polar residues" evidence="1">
    <location>
        <begin position="140"/>
        <end position="152"/>
    </location>
</feature>
<evidence type="ECO:0000256" key="1">
    <source>
        <dbReference type="SAM" id="MobiDB-lite"/>
    </source>
</evidence>
<evidence type="ECO:0000313" key="3">
    <source>
        <dbReference type="Proteomes" id="UP001159428"/>
    </source>
</evidence>
<proteinExistence type="predicted"/>